<dbReference type="InterPro" id="IPR005467">
    <property type="entry name" value="His_kinase_dom"/>
</dbReference>
<dbReference type="InterPro" id="IPR003661">
    <property type="entry name" value="HisK_dim/P_dom"/>
</dbReference>
<keyword evidence="4" id="KW-1133">Transmembrane helix</keyword>
<keyword evidence="7" id="KW-0418">Kinase</keyword>
<dbReference type="Pfam" id="PF02518">
    <property type="entry name" value="HATPase_c"/>
    <property type="match status" value="1"/>
</dbReference>
<dbReference type="PANTHER" id="PTHR43719">
    <property type="entry name" value="TWO-COMPONENT HISTIDINE KINASE"/>
    <property type="match status" value="1"/>
</dbReference>
<feature type="compositionally biased region" description="Basic residues" evidence="3">
    <location>
        <begin position="989"/>
        <end position="999"/>
    </location>
</feature>
<dbReference type="PROSITE" id="PS50109">
    <property type="entry name" value="HIS_KIN"/>
    <property type="match status" value="1"/>
</dbReference>
<feature type="transmembrane region" description="Helical" evidence="4">
    <location>
        <begin position="12"/>
        <end position="34"/>
    </location>
</feature>
<dbReference type="InterPro" id="IPR036890">
    <property type="entry name" value="HATPase_C_sf"/>
</dbReference>
<protein>
    <submittedName>
        <fullName evidence="7">Histidine kinase</fullName>
    </submittedName>
</protein>
<feature type="compositionally biased region" description="Polar residues" evidence="3">
    <location>
        <begin position="938"/>
        <end position="977"/>
    </location>
</feature>
<dbReference type="InterPro" id="IPR050956">
    <property type="entry name" value="2C_system_His_kinase"/>
</dbReference>
<feature type="compositionally biased region" description="Polar residues" evidence="3">
    <location>
        <begin position="772"/>
        <end position="796"/>
    </location>
</feature>
<evidence type="ECO:0000256" key="1">
    <source>
        <dbReference type="ARBA" id="ARBA00022553"/>
    </source>
</evidence>
<dbReference type="GO" id="GO:0006950">
    <property type="term" value="P:response to stress"/>
    <property type="evidence" value="ECO:0007669"/>
    <property type="project" value="UniProtKB-ARBA"/>
</dbReference>
<dbReference type="InterPro" id="IPR004358">
    <property type="entry name" value="Sig_transdc_His_kin-like_C"/>
</dbReference>
<feature type="modified residue" description="4-aspartylphosphate" evidence="2">
    <location>
        <position position="1149"/>
    </location>
</feature>
<dbReference type="SMART" id="SM00448">
    <property type="entry name" value="REC"/>
    <property type="match status" value="1"/>
</dbReference>
<dbReference type="SUPFAM" id="SSF55874">
    <property type="entry name" value="ATPase domain of HSP90 chaperone/DNA topoisomerase II/histidine kinase"/>
    <property type="match status" value="1"/>
</dbReference>
<feature type="domain" description="Histidine kinase" evidence="5">
    <location>
        <begin position="495"/>
        <end position="720"/>
    </location>
</feature>
<feature type="domain" description="Response regulatory" evidence="6">
    <location>
        <begin position="1094"/>
        <end position="1215"/>
    </location>
</feature>
<name>A0AAV5RC67_STABA</name>
<dbReference type="InterPro" id="IPR001789">
    <property type="entry name" value="Sig_transdc_resp-reg_receiver"/>
</dbReference>
<feature type="compositionally biased region" description="Polar residues" evidence="3">
    <location>
        <begin position="805"/>
        <end position="815"/>
    </location>
</feature>
<evidence type="ECO:0000313" key="8">
    <source>
        <dbReference type="Proteomes" id="UP001362899"/>
    </source>
</evidence>
<dbReference type="Gene3D" id="3.40.50.2300">
    <property type="match status" value="1"/>
</dbReference>
<sequence>MRRPDLRIRVQLTVSVCLFTLICLVSLAVSIYVLSRSTILDLQGGNLDLNCRMLREECRQEMEDVYDSFYRLTFSTPVRDIYSADSNEDIMLSSAALLHDSFGPNRILVMRLYNPNGTLLMDIDSANAEGVPFTTELFPLEEAANSANSTEAMNNTVTSIVENEGFLVGPLELNQTVAGTKYMMSLTLPVTDTAGYIDSSAVYQKDDQTTGYITFIFSALRLQTLLSTVFISSSDSLVGSTALCSANANLTTFTQLIPLNDPTVLNYYNTTLNSNLQWSNYKTHSLFQYEGDFEIPPEMAAKIAKNELPSAGIDKGPEKSTISIAQFAMLENNFYVVMLQSHKGVYDMPHQLRNNIVISSCSIATAMVIFTFLFVSFGARQILRLKMAATYQYPTNKRWWIIPIPWWLTPAKSQKHIQSSDSTDYDYLVPEKVPLRKHVRDELDDITERFNLMSGELKRQYAKLEDRVQLRKAEIEQAREAADVANAAKSHFLARVTHELRTPLNGIIGTATLCLEEDNIDEVHKSLLTIFKCGELLLHLMTDLLSFSQNEVENLELELRDFKMPEITSQLSAIFTEQCSTKKINLRVESSPEFDGYVFSGDTNRILQVIFNLMSNGIKFTPQGGEVYFKADLGDKNPFDDIVNLVFTVKDNGPGIAPEMQAKVFEAFVQGDISTQVKKAGVGLGLSICRQLAERMGGTITLSSELGEGCTFVFVVPLQFRVTTPGITGVSSESMDLPGSVVFSKHHSNCNLHSSTGSSTGTRPSSPTTPPINSNKEFGSSSSTPDLCSEGTPESTKSTHHMFLSRTSRTISTASLKAKEFRRKFTQDSSSRHKESKEKKAKEKEKEKDKEKEKEKTKQKGKDKTQDQETDSNLCAKPIVEEESKPLVSNRVNINSDDKKRYQSEEIRRAIDIQYKVDDANKPISLLNTTENEDWEENSQFGTRSGSNGSYQGINSNTTSFQNGSASRSNDSNLNNGSSPSVASSARLSPRKPRPRKHAKVSDDKTTGIGPLNSPVEGITENIFEDSFGQGLSKNHEPTSPKSDSLDADHTEEDSIIDHPSKNNRDSFCSANNLSVIQSIPPSRENVVKKSELNVLVVDDNLVNQEVMMRMLNLEGVKSIKVASDGVEAVEAVKEATSSNMQFNIIFMDVQMPRMDGRQASKIIREELHLGMPIVAVSAFANEKNAKECIDAGMNLFLSKPLVRPHLQEILRRLAQ</sequence>
<feature type="compositionally biased region" description="Basic and acidic residues" evidence="3">
    <location>
        <begin position="1056"/>
        <end position="1065"/>
    </location>
</feature>
<feature type="region of interest" description="Disordered" evidence="3">
    <location>
        <begin position="927"/>
        <end position="1065"/>
    </location>
</feature>
<dbReference type="SMART" id="SM00388">
    <property type="entry name" value="HisKA"/>
    <property type="match status" value="1"/>
</dbReference>
<evidence type="ECO:0000256" key="3">
    <source>
        <dbReference type="SAM" id="MobiDB-lite"/>
    </source>
</evidence>
<dbReference type="GO" id="GO:0000155">
    <property type="term" value="F:phosphorelay sensor kinase activity"/>
    <property type="evidence" value="ECO:0007669"/>
    <property type="project" value="InterPro"/>
</dbReference>
<dbReference type="Gene3D" id="1.10.287.130">
    <property type="match status" value="1"/>
</dbReference>
<dbReference type="CDD" id="cd16922">
    <property type="entry name" value="HATPase_EvgS-ArcB-TorS-like"/>
    <property type="match status" value="1"/>
</dbReference>
<evidence type="ECO:0000259" key="6">
    <source>
        <dbReference type="PROSITE" id="PS50110"/>
    </source>
</evidence>
<gene>
    <name evidence="7" type="ORF">DASB73_000930</name>
</gene>
<dbReference type="AlphaFoldDB" id="A0AAV5RC67"/>
<dbReference type="Gene3D" id="3.30.565.10">
    <property type="entry name" value="Histidine kinase-like ATPase, C-terminal domain"/>
    <property type="match status" value="1"/>
</dbReference>
<dbReference type="SUPFAM" id="SSF47384">
    <property type="entry name" value="Homodimeric domain of signal transducing histidine kinase"/>
    <property type="match status" value="1"/>
</dbReference>
<organism evidence="7 8">
    <name type="scientific">Starmerella bacillaris</name>
    <name type="common">Yeast</name>
    <name type="synonym">Candida zemplinina</name>
    <dbReference type="NCBI Taxonomy" id="1247836"/>
    <lineage>
        <taxon>Eukaryota</taxon>
        <taxon>Fungi</taxon>
        <taxon>Dikarya</taxon>
        <taxon>Ascomycota</taxon>
        <taxon>Saccharomycotina</taxon>
        <taxon>Dipodascomycetes</taxon>
        <taxon>Dipodascales</taxon>
        <taxon>Trichomonascaceae</taxon>
        <taxon>Starmerella</taxon>
    </lineage>
</organism>
<dbReference type="EMBL" id="BTGC01000001">
    <property type="protein sequence ID" value="GMM49135.1"/>
    <property type="molecule type" value="Genomic_DNA"/>
</dbReference>
<keyword evidence="8" id="KW-1185">Reference proteome</keyword>
<dbReference type="CDD" id="cd00082">
    <property type="entry name" value="HisKA"/>
    <property type="match status" value="1"/>
</dbReference>
<dbReference type="Pfam" id="PF00512">
    <property type="entry name" value="HisKA"/>
    <property type="match status" value="1"/>
</dbReference>
<feature type="region of interest" description="Disordered" evidence="3">
    <location>
        <begin position="752"/>
        <end position="904"/>
    </location>
</feature>
<dbReference type="PROSITE" id="PS50110">
    <property type="entry name" value="RESPONSE_REGULATORY"/>
    <property type="match status" value="1"/>
</dbReference>
<reference evidence="7 8" key="1">
    <citation type="journal article" date="2023" name="Elife">
        <title>Identification of key yeast species and microbe-microbe interactions impacting larval growth of Drosophila in the wild.</title>
        <authorList>
            <person name="Mure A."/>
            <person name="Sugiura Y."/>
            <person name="Maeda R."/>
            <person name="Honda K."/>
            <person name="Sakurai N."/>
            <person name="Takahashi Y."/>
            <person name="Watada M."/>
            <person name="Katoh T."/>
            <person name="Gotoh A."/>
            <person name="Gotoh Y."/>
            <person name="Taniguchi I."/>
            <person name="Nakamura K."/>
            <person name="Hayashi T."/>
            <person name="Katayama T."/>
            <person name="Uemura T."/>
            <person name="Hattori Y."/>
        </authorList>
    </citation>
    <scope>NUCLEOTIDE SEQUENCE [LARGE SCALE GENOMIC DNA]</scope>
    <source>
        <strain evidence="7 8">SB-73</strain>
    </source>
</reference>
<keyword evidence="4" id="KW-0812">Transmembrane</keyword>
<keyword evidence="7" id="KW-0808">Transferase</keyword>
<evidence type="ECO:0000313" key="7">
    <source>
        <dbReference type="EMBL" id="GMM49135.1"/>
    </source>
</evidence>
<dbReference type="CDD" id="cd17546">
    <property type="entry name" value="REC_hyHK_CKI1_RcsC-like"/>
    <property type="match status" value="1"/>
</dbReference>
<dbReference type="InterPro" id="IPR011006">
    <property type="entry name" value="CheY-like_superfamily"/>
</dbReference>
<feature type="compositionally biased region" description="Basic and acidic residues" evidence="3">
    <location>
        <begin position="1034"/>
        <end position="1049"/>
    </location>
</feature>
<dbReference type="Proteomes" id="UP001362899">
    <property type="component" value="Unassembled WGS sequence"/>
</dbReference>
<feature type="compositionally biased region" description="Low complexity" evidence="3">
    <location>
        <begin position="754"/>
        <end position="766"/>
    </location>
</feature>
<keyword evidence="1 2" id="KW-0597">Phosphoprotein</keyword>
<dbReference type="InterPro" id="IPR003594">
    <property type="entry name" value="HATPase_dom"/>
</dbReference>
<dbReference type="PANTHER" id="PTHR43719:SF34">
    <property type="entry name" value="TWO-COMPONENT SYSTEM PROTEIN B"/>
    <property type="match status" value="1"/>
</dbReference>
<evidence type="ECO:0000259" key="5">
    <source>
        <dbReference type="PROSITE" id="PS50109"/>
    </source>
</evidence>
<dbReference type="SUPFAM" id="SSF52172">
    <property type="entry name" value="CheY-like"/>
    <property type="match status" value="1"/>
</dbReference>
<keyword evidence="4" id="KW-0472">Membrane</keyword>
<accession>A0AAV5RC67</accession>
<dbReference type="SMART" id="SM00387">
    <property type="entry name" value="HATPase_c"/>
    <property type="match status" value="1"/>
</dbReference>
<proteinExistence type="predicted"/>
<feature type="compositionally biased region" description="Basic and acidic residues" evidence="3">
    <location>
        <begin position="817"/>
        <end position="867"/>
    </location>
</feature>
<feature type="compositionally biased region" description="Low complexity" evidence="3">
    <location>
        <begin position="978"/>
        <end position="988"/>
    </location>
</feature>
<dbReference type="InterPro" id="IPR036097">
    <property type="entry name" value="HisK_dim/P_sf"/>
</dbReference>
<comment type="caution">
    <text evidence="7">The sequence shown here is derived from an EMBL/GenBank/DDBJ whole genome shotgun (WGS) entry which is preliminary data.</text>
</comment>
<evidence type="ECO:0000256" key="4">
    <source>
        <dbReference type="SAM" id="Phobius"/>
    </source>
</evidence>
<evidence type="ECO:0000256" key="2">
    <source>
        <dbReference type="PROSITE-ProRule" id="PRU00169"/>
    </source>
</evidence>
<dbReference type="PRINTS" id="PR00344">
    <property type="entry name" value="BCTRLSENSOR"/>
</dbReference>
<dbReference type="Pfam" id="PF00072">
    <property type="entry name" value="Response_reg"/>
    <property type="match status" value="1"/>
</dbReference>